<dbReference type="InterPro" id="IPR036291">
    <property type="entry name" value="NAD(P)-bd_dom_sf"/>
</dbReference>
<dbReference type="FunFam" id="3.40.50.720:FF:000905">
    <property type="entry name" value="Oxidoreductase, short chain dehydrogenase/reductase family, putative"/>
    <property type="match status" value="1"/>
</dbReference>
<dbReference type="Gene3D" id="3.40.50.720">
    <property type="entry name" value="NAD(P)-binding Rossmann-like Domain"/>
    <property type="match status" value="1"/>
</dbReference>
<proteinExistence type="inferred from homology"/>
<dbReference type="CDD" id="cd05233">
    <property type="entry name" value="SDR_c"/>
    <property type="match status" value="1"/>
</dbReference>
<keyword evidence="6" id="KW-1185">Reference proteome</keyword>
<dbReference type="STRING" id="27334.A0A0A2JZ97"/>
<dbReference type="VEuPathDB" id="FungiDB:PEXP_005580"/>
<dbReference type="RefSeq" id="XP_016601797.1">
    <property type="nucleotide sequence ID" value="XM_016747322.1"/>
</dbReference>
<comment type="caution">
    <text evidence="5">The sequence shown here is derived from an EMBL/GenBank/DDBJ whole genome shotgun (WGS) entry which is preliminary data.</text>
</comment>
<sequence length="292" mass="31390">MAFPPSAGFTWISKIHNDTYPTITATRCKQHGRAVFVTGASKGIGRAIAIAFAQAGASSIALGARSSLDAVETAVLDAAKSAGHPPPQILKLALDVSDEQSVSDAAAEVKRAFSSLDILVNNAGRVEKWVPLAETDPKSWWSTWEVNVKGTYLVTRAMLPLLLLGGEKTIINMNSIGAHLTRPGASAYQTGKLAILRLTQFTSVEYAAQGVLAFAIHPGAVDTELASRLPEDTKVKLVDSPELCADTIVWLTQEKQLWLAGRYLSATWDVAELMARKEEIVQGDKLKVKLVL</sequence>
<dbReference type="PANTHER" id="PTHR42760">
    <property type="entry name" value="SHORT-CHAIN DEHYDROGENASES/REDUCTASES FAMILY MEMBER"/>
    <property type="match status" value="1"/>
</dbReference>
<evidence type="ECO:0000256" key="2">
    <source>
        <dbReference type="ARBA" id="ARBA00022857"/>
    </source>
</evidence>
<dbReference type="PRINTS" id="PR00081">
    <property type="entry name" value="GDHRDH"/>
</dbReference>
<dbReference type="SUPFAM" id="SSF51735">
    <property type="entry name" value="NAD(P)-binding Rossmann-fold domains"/>
    <property type="match status" value="1"/>
</dbReference>
<evidence type="ECO:0000256" key="4">
    <source>
        <dbReference type="RuleBase" id="RU000363"/>
    </source>
</evidence>
<dbReference type="Proteomes" id="UP000030143">
    <property type="component" value="Unassembled WGS sequence"/>
</dbReference>
<dbReference type="PRINTS" id="PR00080">
    <property type="entry name" value="SDRFAMILY"/>
</dbReference>
<dbReference type="HOGENOM" id="CLU_010194_8_0_1"/>
<accession>A0A0A2JZ97</accession>
<dbReference type="Pfam" id="PF00106">
    <property type="entry name" value="adh_short"/>
    <property type="match status" value="1"/>
</dbReference>
<name>A0A0A2JZ97_PENEN</name>
<dbReference type="AlphaFoldDB" id="A0A0A2JZ97"/>
<protein>
    <submittedName>
        <fullName evidence="5">Short-chain dehydrogenase/reductase SDR</fullName>
    </submittedName>
</protein>
<dbReference type="EMBL" id="JQFZ01000062">
    <property type="protein sequence ID" value="KGO60787.1"/>
    <property type="molecule type" value="Genomic_DNA"/>
</dbReference>
<keyword evidence="2" id="KW-0521">NADP</keyword>
<reference evidence="5 6" key="1">
    <citation type="journal article" date="2015" name="Mol. Plant Microbe Interact.">
        <title>Genome, transcriptome, and functional analyses of Penicillium expansum provide new insights into secondary metabolism and pathogenicity.</title>
        <authorList>
            <person name="Ballester A.R."/>
            <person name="Marcet-Houben M."/>
            <person name="Levin E."/>
            <person name="Sela N."/>
            <person name="Selma-Lazaro C."/>
            <person name="Carmona L."/>
            <person name="Wisniewski M."/>
            <person name="Droby S."/>
            <person name="Gonzalez-Candelas L."/>
            <person name="Gabaldon T."/>
        </authorList>
    </citation>
    <scope>NUCLEOTIDE SEQUENCE [LARGE SCALE GENOMIC DNA]</scope>
    <source>
        <strain evidence="5 6">MD-8</strain>
    </source>
</reference>
<organism evidence="5 6">
    <name type="scientific">Penicillium expansum</name>
    <name type="common">Blue mold rot fungus</name>
    <dbReference type="NCBI Taxonomy" id="27334"/>
    <lineage>
        <taxon>Eukaryota</taxon>
        <taxon>Fungi</taxon>
        <taxon>Dikarya</taxon>
        <taxon>Ascomycota</taxon>
        <taxon>Pezizomycotina</taxon>
        <taxon>Eurotiomycetes</taxon>
        <taxon>Eurotiomycetidae</taxon>
        <taxon>Eurotiales</taxon>
        <taxon>Aspergillaceae</taxon>
        <taxon>Penicillium</taxon>
    </lineage>
</organism>
<keyword evidence="3" id="KW-0560">Oxidoreductase</keyword>
<dbReference type="GeneID" id="27682742"/>
<dbReference type="InterPro" id="IPR002347">
    <property type="entry name" value="SDR_fam"/>
</dbReference>
<evidence type="ECO:0000256" key="1">
    <source>
        <dbReference type="ARBA" id="ARBA00006484"/>
    </source>
</evidence>
<dbReference type="GO" id="GO:0016616">
    <property type="term" value="F:oxidoreductase activity, acting on the CH-OH group of donors, NAD or NADP as acceptor"/>
    <property type="evidence" value="ECO:0007669"/>
    <property type="project" value="TreeGrafter"/>
</dbReference>
<gene>
    <name evidence="5" type="ORF">PEX2_100520</name>
</gene>
<evidence type="ECO:0000313" key="6">
    <source>
        <dbReference type="Proteomes" id="UP000030143"/>
    </source>
</evidence>
<comment type="similarity">
    <text evidence="1 4">Belongs to the short-chain dehydrogenases/reductases (SDR) family.</text>
</comment>
<evidence type="ECO:0000256" key="3">
    <source>
        <dbReference type="ARBA" id="ARBA00023002"/>
    </source>
</evidence>
<evidence type="ECO:0000313" key="5">
    <source>
        <dbReference type="EMBL" id="KGO60787.1"/>
    </source>
</evidence>
<dbReference type="PANTHER" id="PTHR42760:SF37">
    <property type="entry name" value="CLAVALDEHYDE DEHYDROGENASE"/>
    <property type="match status" value="1"/>
</dbReference>